<feature type="region of interest" description="Disordered" evidence="3">
    <location>
        <begin position="516"/>
        <end position="566"/>
    </location>
</feature>
<dbReference type="Pfam" id="PF00005">
    <property type="entry name" value="ABC_tran"/>
    <property type="match status" value="2"/>
</dbReference>
<organism evidence="5 6">
    <name type="scientific">Actinacidiphila reveromycinica</name>
    <dbReference type="NCBI Taxonomy" id="659352"/>
    <lineage>
        <taxon>Bacteria</taxon>
        <taxon>Bacillati</taxon>
        <taxon>Actinomycetota</taxon>
        <taxon>Actinomycetes</taxon>
        <taxon>Kitasatosporales</taxon>
        <taxon>Streptomycetaceae</taxon>
        <taxon>Actinacidiphila</taxon>
    </lineage>
</organism>
<keyword evidence="6" id="KW-1185">Reference proteome</keyword>
<evidence type="ECO:0000256" key="1">
    <source>
        <dbReference type="ARBA" id="ARBA00022741"/>
    </source>
</evidence>
<accession>A0A7U3US94</accession>
<dbReference type="PANTHER" id="PTHR42855:SF1">
    <property type="entry name" value="ABC TRANSPORTER DOMAIN-CONTAINING PROTEIN"/>
    <property type="match status" value="1"/>
</dbReference>
<proteinExistence type="predicted"/>
<reference evidence="5 6" key="4">
    <citation type="journal article" date="2020" name="Sci. Rep.">
        <title>beta-carboline chemical signals induce reveromycin production through a LuxR family regulator in Streptomyces sp. SN-593.</title>
        <authorList>
            <person name="Panthee S."/>
            <person name="Kito N."/>
            <person name="Hayashi T."/>
            <person name="Shimizu T."/>
            <person name="Ishikawa J."/>
            <person name="Hamamoto H."/>
            <person name="Osada H."/>
            <person name="Takahashi S."/>
        </authorList>
    </citation>
    <scope>NUCLEOTIDE SEQUENCE [LARGE SCALE GENOMIC DNA]</scope>
    <source>
        <strain evidence="5 6">SN-593</strain>
    </source>
</reference>
<dbReference type="Pfam" id="PF16326">
    <property type="entry name" value="ABC_tran_CTD"/>
    <property type="match status" value="1"/>
</dbReference>
<dbReference type="RefSeq" id="WP_202234042.1">
    <property type="nucleotide sequence ID" value="NZ_AP018365.1"/>
</dbReference>
<dbReference type="EMBL" id="AP018365">
    <property type="protein sequence ID" value="BBA97796.1"/>
    <property type="molecule type" value="Genomic_DNA"/>
</dbReference>
<dbReference type="InterPro" id="IPR027417">
    <property type="entry name" value="P-loop_NTPase"/>
</dbReference>
<gene>
    <name evidence="5" type="ORF">RVR_3718</name>
</gene>
<dbReference type="InterPro" id="IPR032524">
    <property type="entry name" value="ABC_tran_C"/>
</dbReference>
<dbReference type="PROSITE" id="PS50893">
    <property type="entry name" value="ABC_TRANSPORTER_2"/>
    <property type="match status" value="2"/>
</dbReference>
<dbReference type="InterPro" id="IPR017871">
    <property type="entry name" value="ABC_transporter-like_CS"/>
</dbReference>
<evidence type="ECO:0000313" key="6">
    <source>
        <dbReference type="Proteomes" id="UP000595703"/>
    </source>
</evidence>
<keyword evidence="1" id="KW-0547">Nucleotide-binding</keyword>
<dbReference type="InterPro" id="IPR032781">
    <property type="entry name" value="ABC_tran_Xtn"/>
</dbReference>
<evidence type="ECO:0000313" key="5">
    <source>
        <dbReference type="EMBL" id="BBA97796.1"/>
    </source>
</evidence>
<dbReference type="InterPro" id="IPR003593">
    <property type="entry name" value="AAA+_ATPase"/>
</dbReference>
<name>A0A7U3US94_9ACTN</name>
<dbReference type="GO" id="GO:0003677">
    <property type="term" value="F:DNA binding"/>
    <property type="evidence" value="ECO:0007669"/>
    <property type="project" value="InterPro"/>
</dbReference>
<dbReference type="GO" id="GO:0005524">
    <property type="term" value="F:ATP binding"/>
    <property type="evidence" value="ECO:0007669"/>
    <property type="project" value="UniProtKB-KW"/>
</dbReference>
<feature type="compositionally biased region" description="Gly residues" evidence="3">
    <location>
        <begin position="534"/>
        <end position="544"/>
    </location>
</feature>
<dbReference type="Pfam" id="PF12848">
    <property type="entry name" value="ABC_tran_Xtn"/>
    <property type="match status" value="1"/>
</dbReference>
<dbReference type="KEGG" id="arev:RVR_3718"/>
<dbReference type="AlphaFoldDB" id="A0A7U3US94"/>
<dbReference type="SUPFAM" id="SSF52540">
    <property type="entry name" value="P-loop containing nucleoside triphosphate hydrolases"/>
    <property type="match status" value="2"/>
</dbReference>
<dbReference type="SMART" id="SM00382">
    <property type="entry name" value="AAA"/>
    <property type="match status" value="2"/>
</dbReference>
<dbReference type="PROSITE" id="PS00211">
    <property type="entry name" value="ABC_TRANSPORTER_1"/>
    <property type="match status" value="2"/>
</dbReference>
<dbReference type="Proteomes" id="UP000595703">
    <property type="component" value="Chromosome"/>
</dbReference>
<feature type="domain" description="ABC transporter" evidence="4">
    <location>
        <begin position="6"/>
        <end position="227"/>
    </location>
</feature>
<evidence type="ECO:0000256" key="3">
    <source>
        <dbReference type="SAM" id="MobiDB-lite"/>
    </source>
</evidence>
<dbReference type="InterPro" id="IPR051309">
    <property type="entry name" value="ABCF_ATPase"/>
</dbReference>
<dbReference type="PANTHER" id="PTHR42855">
    <property type="entry name" value="ABC TRANSPORTER ATP-BINDING SUBUNIT"/>
    <property type="match status" value="1"/>
</dbReference>
<sequence>MAVNLVNVESVSKTYGTRMLLEGVSLGVSEGDRIGVVGRNGDGKTTLVRMLARLEEPDAGRVTQQGGLRLGVLTQNDSLDPAATVRQEIVGDRPDHDWAGDARIRDVLTGLFGALDLPGFDRGLDTVIGPLSGGERRRIALAKLLIGEQDLIVLDEPTNHLDVEGIAWLAGHLRARRAALVCVTHDRWFLDQVCTRMWDVQRGNVYEYEGGYSDYVFARAERERIAATEEAKRQNLVRKELAWLRRGAPARTSKPRFRIEAANALIEDVPPPRDSAELMRFANSRLGKTVFELEDATITAGPKTLLEHITWQLGPGDRIGLVGVNGAGKTSLLRALAEAAASDGERQPERGRVVVGRTVKLAYLSQEVAELDPAQRVLQAVESVRQRVDLGKGREMTAGQLCERFGFGKEKQWTPVGDLSGGERRRLQILRLLMDEPNVLFLDEPTNDLDIETLTQLEDLLDGWPGSMLVISHDRYFLERTTDRVFALLGDRTLRMLPRGVDEYLERRQALLAAAAAPAAGQKQANRPPDGAGSRSGPGAGSGTGAAPAAGAGGGARDARAAKKELQRVERRLDKVGVRESELHARIAEHATDFEKVAALDAELRALREEREDLETRWLELAEDA</sequence>
<reference evidence="5 6" key="1">
    <citation type="journal article" date="2010" name="J. Bacteriol.">
        <title>Biochemical characterization of a novel indole prenyltransferase from Streptomyces sp. SN-593.</title>
        <authorList>
            <person name="Takahashi S."/>
            <person name="Takagi H."/>
            <person name="Toyoda A."/>
            <person name="Uramoto M."/>
            <person name="Nogawa T."/>
            <person name="Ueki M."/>
            <person name="Sakaki Y."/>
            <person name="Osada H."/>
        </authorList>
    </citation>
    <scope>NUCLEOTIDE SEQUENCE [LARGE SCALE GENOMIC DNA]</scope>
    <source>
        <strain evidence="5 6">SN-593</strain>
    </source>
</reference>
<feature type="domain" description="ABC transporter" evidence="4">
    <location>
        <begin position="291"/>
        <end position="524"/>
    </location>
</feature>
<dbReference type="InterPro" id="IPR003439">
    <property type="entry name" value="ABC_transporter-like_ATP-bd"/>
</dbReference>
<dbReference type="Gene3D" id="3.40.50.300">
    <property type="entry name" value="P-loop containing nucleotide triphosphate hydrolases"/>
    <property type="match status" value="2"/>
</dbReference>
<protein>
    <submittedName>
        <fullName evidence="5">Putative ABC transporter ATP-binding protein</fullName>
    </submittedName>
</protein>
<evidence type="ECO:0000259" key="4">
    <source>
        <dbReference type="PROSITE" id="PS50893"/>
    </source>
</evidence>
<dbReference type="CDD" id="cd03221">
    <property type="entry name" value="ABCF_EF-3"/>
    <property type="match status" value="2"/>
</dbReference>
<evidence type="ECO:0000256" key="2">
    <source>
        <dbReference type="ARBA" id="ARBA00022840"/>
    </source>
</evidence>
<reference evidence="5 6" key="2">
    <citation type="journal article" date="2011" name="J. Antibiot.">
        <title>Furaquinocins I and J: novel polyketide isoprenoid hybrid compounds from Streptomyces reveromyceticus SN-593.</title>
        <authorList>
            <person name="Panthee S."/>
            <person name="Takahashi S."/>
            <person name="Takagi H."/>
            <person name="Nogawa T."/>
            <person name="Oowada E."/>
            <person name="Uramoto M."/>
            <person name="Osada H."/>
        </authorList>
    </citation>
    <scope>NUCLEOTIDE SEQUENCE [LARGE SCALE GENOMIC DNA]</scope>
    <source>
        <strain evidence="5 6">SN-593</strain>
    </source>
</reference>
<dbReference type="GO" id="GO:0016887">
    <property type="term" value="F:ATP hydrolysis activity"/>
    <property type="evidence" value="ECO:0007669"/>
    <property type="project" value="InterPro"/>
</dbReference>
<reference evidence="5 6" key="3">
    <citation type="journal article" date="2011" name="Nat. Chem. Biol.">
        <title>Reveromycin A biosynthesis uses RevG and RevJ for stereospecific spiroacetal formation.</title>
        <authorList>
            <person name="Takahashi S."/>
            <person name="Toyoda A."/>
            <person name="Sekiyama Y."/>
            <person name="Takagi H."/>
            <person name="Nogawa T."/>
            <person name="Uramoto M."/>
            <person name="Suzuki R."/>
            <person name="Koshino H."/>
            <person name="Kumano T."/>
            <person name="Panthee S."/>
            <person name="Dairi T."/>
            <person name="Ishikawa J."/>
            <person name="Ikeda H."/>
            <person name="Sakaki Y."/>
            <person name="Osada H."/>
        </authorList>
    </citation>
    <scope>NUCLEOTIDE SEQUENCE [LARGE SCALE GENOMIC DNA]</scope>
    <source>
        <strain evidence="5 6">SN-593</strain>
    </source>
</reference>
<feature type="compositionally biased region" description="Basic and acidic residues" evidence="3">
    <location>
        <begin position="557"/>
        <end position="566"/>
    </location>
</feature>
<keyword evidence="2 5" id="KW-0067">ATP-binding</keyword>